<feature type="region of interest" description="Disordered" evidence="1">
    <location>
        <begin position="1"/>
        <end position="35"/>
    </location>
</feature>
<dbReference type="Proteomes" id="UP001557470">
    <property type="component" value="Unassembled WGS sequence"/>
</dbReference>
<evidence type="ECO:0000313" key="2">
    <source>
        <dbReference type="EMBL" id="KAL0979672.1"/>
    </source>
</evidence>
<sequence length="409" mass="43847">MPSKRKKSKRRTRRVHAERRIREEQQAAGTGAVKGTLRVPAVVAPPQISKEVPVTSPVIDVVIPEETSVEPPTEQIAAVQEIKCPVIPNTDPLSEGPDADPLLKVTMETQVAPIPEAHVLALESEVQVEDSVAISTEISQMHDKCKDKMEAEIVSEVQTEAEPGPTIEDKALVVEAGVQPEEVVIKTEDCPLVEAEPVPVKPGPELVLEANANIVVEVQSEEVVVKAEDHPVVKAEASPEDVETKMSPVIKEDGPVKTEASEEVRVTVVDPIIDTVADDFVMTESVPSVKAAMIEPIIEKKVLAIRTNEMNALSELLNNVPPVSEPAPVTADEVIDAKEEIEFHVEIKVEDSTDKKTAFDDLSGEFSAPQPISSGLQCHTQLAAAPAPIDIPGEAGLNGHRAAEAAIDG</sequence>
<protein>
    <submittedName>
        <fullName evidence="2">Uncharacterized protein</fullName>
    </submittedName>
</protein>
<gene>
    <name evidence="2" type="ORF">UPYG_G00188070</name>
</gene>
<reference evidence="2 3" key="1">
    <citation type="submission" date="2024-06" db="EMBL/GenBank/DDBJ databases">
        <authorList>
            <person name="Pan Q."/>
            <person name="Wen M."/>
            <person name="Jouanno E."/>
            <person name="Zahm M."/>
            <person name="Klopp C."/>
            <person name="Cabau C."/>
            <person name="Louis A."/>
            <person name="Berthelot C."/>
            <person name="Parey E."/>
            <person name="Roest Crollius H."/>
            <person name="Montfort J."/>
            <person name="Robinson-Rechavi M."/>
            <person name="Bouchez O."/>
            <person name="Lampietro C."/>
            <person name="Lopez Roques C."/>
            <person name="Donnadieu C."/>
            <person name="Postlethwait J."/>
            <person name="Bobe J."/>
            <person name="Verreycken H."/>
            <person name="Guiguen Y."/>
        </authorList>
    </citation>
    <scope>NUCLEOTIDE SEQUENCE [LARGE SCALE GENOMIC DNA]</scope>
    <source>
        <strain evidence="2">Up_M1</strain>
        <tissue evidence="2">Testis</tissue>
    </source>
</reference>
<dbReference type="AlphaFoldDB" id="A0ABD0WSI7"/>
<comment type="caution">
    <text evidence="2">The sequence shown here is derived from an EMBL/GenBank/DDBJ whole genome shotgun (WGS) entry which is preliminary data.</text>
</comment>
<organism evidence="2 3">
    <name type="scientific">Umbra pygmaea</name>
    <name type="common">Eastern mudminnow</name>
    <dbReference type="NCBI Taxonomy" id="75934"/>
    <lineage>
        <taxon>Eukaryota</taxon>
        <taxon>Metazoa</taxon>
        <taxon>Chordata</taxon>
        <taxon>Craniata</taxon>
        <taxon>Vertebrata</taxon>
        <taxon>Euteleostomi</taxon>
        <taxon>Actinopterygii</taxon>
        <taxon>Neopterygii</taxon>
        <taxon>Teleostei</taxon>
        <taxon>Protacanthopterygii</taxon>
        <taxon>Esociformes</taxon>
        <taxon>Umbridae</taxon>
        <taxon>Umbra</taxon>
    </lineage>
</organism>
<name>A0ABD0WSI7_UMBPY</name>
<evidence type="ECO:0000313" key="3">
    <source>
        <dbReference type="Proteomes" id="UP001557470"/>
    </source>
</evidence>
<evidence type="ECO:0000256" key="1">
    <source>
        <dbReference type="SAM" id="MobiDB-lite"/>
    </source>
</evidence>
<dbReference type="EMBL" id="JAGEUA010000005">
    <property type="protein sequence ID" value="KAL0979672.1"/>
    <property type="molecule type" value="Genomic_DNA"/>
</dbReference>
<feature type="compositionally biased region" description="Basic residues" evidence="1">
    <location>
        <begin position="1"/>
        <end position="17"/>
    </location>
</feature>
<keyword evidence="3" id="KW-1185">Reference proteome</keyword>
<accession>A0ABD0WSI7</accession>
<proteinExistence type="predicted"/>